<protein>
    <recommendedName>
        <fullName evidence="3">Pentapeptide repeat-containing protein</fullName>
    </recommendedName>
</protein>
<dbReference type="Gene3D" id="2.160.20.80">
    <property type="entry name" value="E3 ubiquitin-protein ligase SopA"/>
    <property type="match status" value="1"/>
</dbReference>
<dbReference type="Pfam" id="PF00805">
    <property type="entry name" value="Pentapeptide"/>
    <property type="match status" value="1"/>
</dbReference>
<dbReference type="SUPFAM" id="SSF141571">
    <property type="entry name" value="Pentapeptide repeat-like"/>
    <property type="match status" value="1"/>
</dbReference>
<reference evidence="1 2" key="1">
    <citation type="journal article" date="2000" name="Mar. Ecol. Prog. Ser.">
        <title>Phylogenetic characterization of endosymbionts in three hydrothermal vent mussels: influence on host distributions.</title>
        <authorList>
            <person name="Fujiwara Y."/>
            <person name="Takai K."/>
            <person name="Uematsu K."/>
            <person name="Tsuchida S."/>
            <person name="Hunt J.C."/>
            <person name="Hashimoto J."/>
        </authorList>
    </citation>
    <scope>NUCLEOTIDE SEQUENCE [LARGE SCALE GENOMIC DNA]</scope>
    <source>
        <strain evidence="1 2">Myojin Knoll</strain>
    </source>
</reference>
<gene>
    <name evidence="1" type="ORF">BSEPE_1490</name>
</gene>
<organism evidence="1 2">
    <name type="scientific">endosymbiont of Bathymodiolus septemdierum str. Myojin knoll</name>
    <dbReference type="NCBI Taxonomy" id="1303921"/>
    <lineage>
        <taxon>Bacteria</taxon>
        <taxon>Pseudomonadati</taxon>
        <taxon>Pseudomonadota</taxon>
        <taxon>Gammaproteobacteria</taxon>
        <taxon>sulfur-oxidizing symbionts</taxon>
    </lineage>
</organism>
<sequence length="123" mass="13516">MDAQLQGADLLNAQLQGANLTGAQLQGVCLGYDSLNFKERIEQRTDKDTDSNNLKEQYQVLDDAQKSELITMLKTVGSPSAKKAIGRIESASEELDLSNAMTGTYSKKEADKWLKDYLAATKL</sequence>
<evidence type="ECO:0008006" key="3">
    <source>
        <dbReference type="Google" id="ProtNLM"/>
    </source>
</evidence>
<reference evidence="1 2" key="2">
    <citation type="journal article" date="2016" name="ISME J.">
        <title>Heterogeneous composition of key metabolic gene clusters in a vent mussel symbiont population.</title>
        <authorList>
            <person name="Ikuta T."/>
            <person name="Takaki Y."/>
            <person name="Nagai Y."/>
            <person name="Shimamura S."/>
            <person name="Tsuda M."/>
            <person name="Kawagucci S."/>
            <person name="Aoki Y."/>
            <person name="Inoue K."/>
            <person name="Teruya M."/>
            <person name="Satou K."/>
            <person name="Teruya K."/>
            <person name="Shimoji M."/>
            <person name="Tamotsu H."/>
            <person name="Hirano T."/>
            <person name="Maruyama T."/>
            <person name="Yoshida T."/>
        </authorList>
    </citation>
    <scope>NUCLEOTIDE SEQUENCE [LARGE SCALE GENOMIC DNA]</scope>
    <source>
        <strain evidence="1 2">Myojin Knoll</strain>
    </source>
</reference>
<dbReference type="AlphaFoldDB" id="A0A0P0UTB8"/>
<dbReference type="KEGG" id="ebh:BSEPE_1490"/>
<dbReference type="EMBL" id="AP013042">
    <property type="protein sequence ID" value="BAS68468.1"/>
    <property type="molecule type" value="Genomic_DNA"/>
</dbReference>
<dbReference type="STRING" id="1303921.BSEPE_1490"/>
<proteinExistence type="predicted"/>
<evidence type="ECO:0000313" key="2">
    <source>
        <dbReference type="Proteomes" id="UP000067399"/>
    </source>
</evidence>
<dbReference type="InterPro" id="IPR001646">
    <property type="entry name" value="5peptide_repeat"/>
</dbReference>
<evidence type="ECO:0000313" key="1">
    <source>
        <dbReference type="EMBL" id="BAS68468.1"/>
    </source>
</evidence>
<name>A0A0P0UTB8_9GAMM</name>
<accession>A0A0P0UTB8</accession>
<keyword evidence="2" id="KW-1185">Reference proteome</keyword>
<dbReference type="Proteomes" id="UP000067399">
    <property type="component" value="Chromosome"/>
</dbReference>